<evidence type="ECO:0000313" key="1">
    <source>
        <dbReference type="EMBL" id="UUN99805.1"/>
    </source>
</evidence>
<proteinExistence type="predicted"/>
<dbReference type="InterPro" id="IPR023198">
    <property type="entry name" value="PGP-like_dom2"/>
</dbReference>
<dbReference type="SFLD" id="SFLDG01135">
    <property type="entry name" value="C1.5.6:_HAD__Beta-PGM__Phospha"/>
    <property type="match status" value="1"/>
</dbReference>
<dbReference type="NCBIfam" id="TIGR01549">
    <property type="entry name" value="HAD-SF-IA-v1"/>
    <property type="match status" value="1"/>
</dbReference>
<dbReference type="Pfam" id="PF13419">
    <property type="entry name" value="HAD_2"/>
    <property type="match status" value="1"/>
</dbReference>
<dbReference type="Proteomes" id="UP000644140">
    <property type="component" value="Chromosome"/>
</dbReference>
<dbReference type="InterPro" id="IPR023214">
    <property type="entry name" value="HAD_sf"/>
</dbReference>
<dbReference type="SUPFAM" id="SSF56784">
    <property type="entry name" value="HAD-like"/>
    <property type="match status" value="1"/>
</dbReference>
<dbReference type="NCBIfam" id="TIGR01509">
    <property type="entry name" value="HAD-SF-IA-v3"/>
    <property type="match status" value="1"/>
</dbReference>
<dbReference type="AlphaFoldDB" id="A0A8I1DIM4"/>
<dbReference type="InterPro" id="IPR036412">
    <property type="entry name" value="HAD-like_sf"/>
</dbReference>
<evidence type="ECO:0000313" key="2">
    <source>
        <dbReference type="Proteomes" id="UP000644140"/>
    </source>
</evidence>
<reference evidence="1" key="1">
    <citation type="submission" date="2022-02" db="EMBL/GenBank/DDBJ databases">
        <title>Characterization of Tn125 harboring carbapenem-resistant Acinetobacter bereziniae clinical isolates.</title>
        <authorList>
            <person name="Wong N.-K."/>
            <person name="Pan Q."/>
        </authorList>
    </citation>
    <scope>NUCLEOTIDE SEQUENCE</scope>
    <source>
        <strain evidence="1">GD03393</strain>
    </source>
</reference>
<dbReference type="Gene3D" id="3.40.50.1000">
    <property type="entry name" value="HAD superfamily/HAD-like"/>
    <property type="match status" value="1"/>
</dbReference>
<accession>A0A8I1DIM4</accession>
<gene>
    <name evidence="1" type="ORF">I9054_010285</name>
</gene>
<dbReference type="SFLD" id="SFLDG01129">
    <property type="entry name" value="C1.5:_HAD__Beta-PGM__Phosphata"/>
    <property type="match status" value="1"/>
</dbReference>
<dbReference type="PRINTS" id="PR00413">
    <property type="entry name" value="HADHALOGNASE"/>
</dbReference>
<dbReference type="SFLD" id="SFLDS00003">
    <property type="entry name" value="Haloacid_Dehalogenase"/>
    <property type="match status" value="1"/>
</dbReference>
<dbReference type="EMBL" id="CP092085">
    <property type="protein sequence ID" value="UUN99805.1"/>
    <property type="molecule type" value="Genomic_DNA"/>
</dbReference>
<sequence length="224" mass="25494">MKFHQHIIQAAIFDMDGTLLDTERLRFKALQQASLDIMQLEFSLDYLMQCLGLNESSSELLAQQFYGANIPYHQIRKRAAQIELAMIESNGVPLKEGVLETLKYLYSRQIPMAVATSSAREIAEKYLQIANIEHYFKFLVCGDEVLQGKPHPEIFKTACEKFNLAPKNCFMIEDSENGLRSAHDASGVAILIRDIKAPNQCMLDMADGYFESMKDFKSKLEQLN</sequence>
<dbReference type="InterPro" id="IPR041492">
    <property type="entry name" value="HAD_2"/>
</dbReference>
<protein>
    <submittedName>
        <fullName evidence="1">HAD family phosphatase</fullName>
    </submittedName>
</protein>
<dbReference type="RefSeq" id="WP_151781553.1">
    <property type="nucleotide sequence ID" value="NZ_BKNL01000077.1"/>
</dbReference>
<organism evidence="1 2">
    <name type="scientific">Acinetobacter bereziniae</name>
    <name type="common">Acinetobacter genomosp. 10</name>
    <dbReference type="NCBI Taxonomy" id="106648"/>
    <lineage>
        <taxon>Bacteria</taxon>
        <taxon>Pseudomonadati</taxon>
        <taxon>Pseudomonadota</taxon>
        <taxon>Gammaproteobacteria</taxon>
        <taxon>Moraxellales</taxon>
        <taxon>Moraxellaceae</taxon>
        <taxon>Acinetobacter</taxon>
    </lineage>
</organism>
<dbReference type="PANTHER" id="PTHR18901">
    <property type="entry name" value="2-DEOXYGLUCOSE-6-PHOSPHATE PHOSPHATASE 2"/>
    <property type="match status" value="1"/>
</dbReference>
<dbReference type="InterPro" id="IPR006439">
    <property type="entry name" value="HAD-SF_hydro_IA"/>
</dbReference>
<dbReference type="PANTHER" id="PTHR18901:SF38">
    <property type="entry name" value="PSEUDOURIDINE-5'-PHOSPHATASE"/>
    <property type="match status" value="1"/>
</dbReference>
<dbReference type="CDD" id="cd07505">
    <property type="entry name" value="HAD_BPGM-like"/>
    <property type="match status" value="1"/>
</dbReference>
<name>A0A8I1DIM4_ACIBZ</name>
<dbReference type="Gene3D" id="1.10.150.240">
    <property type="entry name" value="Putative phosphatase, domain 2"/>
    <property type="match status" value="1"/>
</dbReference>